<reference evidence="1" key="1">
    <citation type="submission" date="2006-05" db="EMBL/GenBank/DDBJ databases">
        <title>Annotation of the draft genome assembly of Desulfuromonas acetoxidans DSM 684.</title>
        <authorList>
            <consortium name="US DOE Joint Genome Institute (JGI-ORNL)"/>
            <person name="Larimer F."/>
            <person name="Land M."/>
            <person name="Hauser L."/>
        </authorList>
    </citation>
    <scope>NUCLEOTIDE SEQUENCE [LARGE SCALE GENOMIC DNA]</scope>
    <source>
        <strain evidence="1">DSM 684</strain>
    </source>
</reference>
<dbReference type="EMBL" id="AAEW02000011">
    <property type="protein sequence ID" value="EAT15348.1"/>
    <property type="molecule type" value="Genomic_DNA"/>
</dbReference>
<organism evidence="1 2">
    <name type="scientific">Desulfuromonas acetoxidans (strain DSM 684 / 11070)</name>
    <dbReference type="NCBI Taxonomy" id="281689"/>
    <lineage>
        <taxon>Bacteria</taxon>
        <taxon>Pseudomonadati</taxon>
        <taxon>Thermodesulfobacteriota</taxon>
        <taxon>Desulfuromonadia</taxon>
        <taxon>Desulfuromonadales</taxon>
        <taxon>Desulfuromonadaceae</taxon>
        <taxon>Desulfuromonas</taxon>
    </lineage>
</organism>
<comment type="caution">
    <text evidence="1">The sequence shown here is derived from an EMBL/GenBank/DDBJ whole genome shotgun (WGS) entry which is preliminary data.</text>
</comment>
<dbReference type="AlphaFoldDB" id="Q1JYR7"/>
<gene>
    <name evidence="1" type="ORF">Dace_1012</name>
</gene>
<dbReference type="Proteomes" id="UP000005695">
    <property type="component" value="Unassembled WGS sequence"/>
</dbReference>
<reference evidence="1" key="2">
    <citation type="submission" date="2006-05" db="EMBL/GenBank/DDBJ databases">
        <title>Sequencing of the draft genome and assembly of Desulfuromonas acetoxidans DSM 684.</title>
        <authorList>
            <consortium name="US DOE Joint Genome Institute (JGI-PGF)"/>
            <person name="Copeland A."/>
            <person name="Lucas S."/>
            <person name="Lapidus A."/>
            <person name="Barry K."/>
            <person name="Detter J.C."/>
            <person name="Glavina del Rio T."/>
            <person name="Hammon N."/>
            <person name="Israni S."/>
            <person name="Dalin E."/>
            <person name="Tice H."/>
            <person name="Bruce D."/>
            <person name="Pitluck S."/>
            <person name="Richardson P."/>
        </authorList>
    </citation>
    <scope>NUCLEOTIDE SEQUENCE [LARGE SCALE GENOMIC DNA]</scope>
    <source>
        <strain evidence="1">DSM 684</strain>
    </source>
</reference>
<evidence type="ECO:0000313" key="2">
    <source>
        <dbReference type="Proteomes" id="UP000005695"/>
    </source>
</evidence>
<evidence type="ECO:0000313" key="1">
    <source>
        <dbReference type="EMBL" id="EAT15348.1"/>
    </source>
</evidence>
<accession>Q1JYR7</accession>
<keyword evidence="2" id="KW-1185">Reference proteome</keyword>
<name>Q1JYR7_DESA6</name>
<sequence>MMPEPVCGHCRAKRPNLHCFHENAYKGKFQVVRCLLCGWQISRYVPSKKYNAAWRRQLLLTFRAEMEESRQEASEFTDLWRGRHF</sequence>
<proteinExistence type="predicted"/>
<protein>
    <submittedName>
        <fullName evidence="1">Uncharacterized protein</fullName>
    </submittedName>
</protein>